<evidence type="ECO:0000256" key="12">
    <source>
        <dbReference type="SAM" id="Phobius"/>
    </source>
</evidence>
<dbReference type="GO" id="GO:0016705">
    <property type="term" value="F:oxidoreductase activity, acting on paired donors, with incorporation or reduction of molecular oxygen"/>
    <property type="evidence" value="ECO:0007669"/>
    <property type="project" value="InterPro"/>
</dbReference>
<dbReference type="GO" id="GO:0020037">
    <property type="term" value="F:heme binding"/>
    <property type="evidence" value="ECO:0007669"/>
    <property type="project" value="InterPro"/>
</dbReference>
<evidence type="ECO:0000256" key="6">
    <source>
        <dbReference type="ARBA" id="ARBA00022723"/>
    </source>
</evidence>
<keyword evidence="6" id="KW-0479">Metal-binding</keyword>
<evidence type="ECO:0000256" key="11">
    <source>
        <dbReference type="ARBA" id="ARBA00023136"/>
    </source>
</evidence>
<keyword evidence="9" id="KW-0408">Iron</keyword>
<protein>
    <submittedName>
        <fullName evidence="13">Cytochrome p450</fullName>
    </submittedName>
</protein>
<sequence length="151" mass="16914">MLGDYVYLGAVAIGLCWLLLSKFFKAGRREATLPPGPPTIPVLGNLHVFPKHSVQWKFTEWARQYGDIYSLKLGSKTVIILTDIQAVKELLDKRSLTTADHIPSLASDLVTGGIHMALARYGDVWKILRRVAQTVDTPEVFNLFISRSDIY</sequence>
<dbReference type="Proteomes" id="UP000017559">
    <property type="component" value="Unassembled WGS sequence"/>
</dbReference>
<keyword evidence="11 12" id="KW-0472">Membrane</keyword>
<evidence type="ECO:0000313" key="14">
    <source>
        <dbReference type="Proteomes" id="UP000017559"/>
    </source>
</evidence>
<dbReference type="KEGG" id="mrr:Moror_15829"/>
<evidence type="ECO:0000256" key="3">
    <source>
        <dbReference type="ARBA" id="ARBA00010617"/>
    </source>
</evidence>
<evidence type="ECO:0000256" key="4">
    <source>
        <dbReference type="ARBA" id="ARBA00022617"/>
    </source>
</evidence>
<dbReference type="AlphaFoldDB" id="V2XQJ4"/>
<keyword evidence="4" id="KW-0349">Heme</keyword>
<comment type="subcellular location">
    <subcellularLocation>
        <location evidence="2">Membrane</location>
        <topology evidence="2">Single-pass membrane protein</topology>
    </subcellularLocation>
</comment>
<evidence type="ECO:0000256" key="10">
    <source>
        <dbReference type="ARBA" id="ARBA00023033"/>
    </source>
</evidence>
<keyword evidence="14" id="KW-1185">Reference proteome</keyword>
<dbReference type="Pfam" id="PF00067">
    <property type="entry name" value="p450"/>
    <property type="match status" value="1"/>
</dbReference>
<dbReference type="STRING" id="1381753.V2XQJ4"/>
<reference evidence="13 14" key="1">
    <citation type="journal article" date="2014" name="BMC Genomics">
        <title>Genome and secretome analysis of the hemibiotrophic fungal pathogen, Moniliophthora roreri, which causes frosty pod rot disease of cacao: mechanisms of the biotrophic and necrotrophic phases.</title>
        <authorList>
            <person name="Meinhardt L.W."/>
            <person name="Costa G.G.L."/>
            <person name="Thomazella D.P.T."/>
            <person name="Teixeira P.J.P.L."/>
            <person name="Carazzolle M.F."/>
            <person name="Schuster S.C."/>
            <person name="Carlson J.E."/>
            <person name="Guiltinan M.J."/>
            <person name="Mieczkowski P."/>
            <person name="Farmer A."/>
            <person name="Ramaraj T."/>
            <person name="Crozier J."/>
            <person name="Davis R.E."/>
            <person name="Shao J."/>
            <person name="Melnick R.L."/>
            <person name="Pereira G.A.G."/>
            <person name="Bailey B.A."/>
        </authorList>
    </citation>
    <scope>NUCLEOTIDE SEQUENCE [LARGE SCALE GENOMIC DNA]</scope>
    <source>
        <strain evidence="13 14">MCA 2997</strain>
    </source>
</reference>
<dbReference type="InterPro" id="IPR001128">
    <property type="entry name" value="Cyt_P450"/>
</dbReference>
<gene>
    <name evidence="13" type="ORF">Moror_15829</name>
</gene>
<evidence type="ECO:0000256" key="8">
    <source>
        <dbReference type="ARBA" id="ARBA00023002"/>
    </source>
</evidence>
<dbReference type="PANTHER" id="PTHR46300:SF2">
    <property type="entry name" value="CYTOCHROME P450 MONOOXYGENASE ALNH-RELATED"/>
    <property type="match status" value="1"/>
</dbReference>
<dbReference type="GO" id="GO:0004497">
    <property type="term" value="F:monooxygenase activity"/>
    <property type="evidence" value="ECO:0007669"/>
    <property type="project" value="UniProtKB-KW"/>
</dbReference>
<dbReference type="InterPro" id="IPR050364">
    <property type="entry name" value="Cytochrome_P450_fung"/>
</dbReference>
<comment type="caution">
    <text evidence="13">The sequence shown here is derived from an EMBL/GenBank/DDBJ whole genome shotgun (WGS) entry which is preliminary data.</text>
</comment>
<dbReference type="EMBL" id="AWSO01002289">
    <property type="protein sequence ID" value="ESK81714.1"/>
    <property type="molecule type" value="Genomic_DNA"/>
</dbReference>
<evidence type="ECO:0000256" key="7">
    <source>
        <dbReference type="ARBA" id="ARBA00022989"/>
    </source>
</evidence>
<dbReference type="Gene3D" id="1.10.630.10">
    <property type="entry name" value="Cytochrome P450"/>
    <property type="match status" value="1"/>
</dbReference>
<organism evidence="13 14">
    <name type="scientific">Moniliophthora roreri (strain MCA 2997)</name>
    <name type="common">Cocoa frosty pod rot fungus</name>
    <name type="synonym">Crinipellis roreri</name>
    <dbReference type="NCBI Taxonomy" id="1381753"/>
    <lineage>
        <taxon>Eukaryota</taxon>
        <taxon>Fungi</taxon>
        <taxon>Dikarya</taxon>
        <taxon>Basidiomycota</taxon>
        <taxon>Agaricomycotina</taxon>
        <taxon>Agaricomycetes</taxon>
        <taxon>Agaricomycetidae</taxon>
        <taxon>Agaricales</taxon>
        <taxon>Marasmiineae</taxon>
        <taxon>Marasmiaceae</taxon>
        <taxon>Moniliophthora</taxon>
    </lineage>
</organism>
<accession>V2XQJ4</accession>
<dbReference type="HOGENOM" id="CLU_001570_26_9_1"/>
<evidence type="ECO:0000256" key="2">
    <source>
        <dbReference type="ARBA" id="ARBA00004167"/>
    </source>
</evidence>
<keyword evidence="10" id="KW-0503">Monooxygenase</keyword>
<comment type="similarity">
    <text evidence="3">Belongs to the cytochrome P450 family.</text>
</comment>
<evidence type="ECO:0000256" key="9">
    <source>
        <dbReference type="ARBA" id="ARBA00023004"/>
    </source>
</evidence>
<dbReference type="OrthoDB" id="1103324at2759"/>
<dbReference type="InterPro" id="IPR036396">
    <property type="entry name" value="Cyt_P450_sf"/>
</dbReference>
<dbReference type="GO" id="GO:0005506">
    <property type="term" value="F:iron ion binding"/>
    <property type="evidence" value="ECO:0007669"/>
    <property type="project" value="InterPro"/>
</dbReference>
<keyword evidence="7 12" id="KW-1133">Transmembrane helix</keyword>
<dbReference type="GO" id="GO:0016020">
    <property type="term" value="C:membrane"/>
    <property type="evidence" value="ECO:0007669"/>
    <property type="project" value="UniProtKB-SubCell"/>
</dbReference>
<evidence type="ECO:0000256" key="5">
    <source>
        <dbReference type="ARBA" id="ARBA00022692"/>
    </source>
</evidence>
<keyword evidence="8" id="KW-0560">Oxidoreductase</keyword>
<evidence type="ECO:0000313" key="13">
    <source>
        <dbReference type="EMBL" id="ESK81714.1"/>
    </source>
</evidence>
<proteinExistence type="inferred from homology"/>
<evidence type="ECO:0000256" key="1">
    <source>
        <dbReference type="ARBA" id="ARBA00001971"/>
    </source>
</evidence>
<feature type="transmembrane region" description="Helical" evidence="12">
    <location>
        <begin position="6"/>
        <end position="24"/>
    </location>
</feature>
<dbReference type="PANTHER" id="PTHR46300">
    <property type="entry name" value="P450, PUTATIVE (EUROFUNG)-RELATED-RELATED"/>
    <property type="match status" value="1"/>
</dbReference>
<comment type="cofactor">
    <cofactor evidence="1">
        <name>heme</name>
        <dbReference type="ChEBI" id="CHEBI:30413"/>
    </cofactor>
</comment>
<dbReference type="SUPFAM" id="SSF48264">
    <property type="entry name" value="Cytochrome P450"/>
    <property type="match status" value="1"/>
</dbReference>
<name>V2XQJ4_MONRO</name>
<keyword evidence="5 12" id="KW-0812">Transmembrane</keyword>